<dbReference type="AlphaFoldDB" id="A0AAX6HJG6"/>
<dbReference type="PANTHER" id="PTHR35410">
    <property type="entry name" value="EXPRESSED PROTEIN"/>
    <property type="match status" value="1"/>
</dbReference>
<reference evidence="3" key="1">
    <citation type="journal article" date="2023" name="GigaByte">
        <title>Genome assembly of the bearded iris, Iris pallida Lam.</title>
        <authorList>
            <person name="Bruccoleri R.E."/>
            <person name="Oakeley E.J."/>
            <person name="Faust A.M.E."/>
            <person name="Altorfer M."/>
            <person name="Dessus-Babus S."/>
            <person name="Burckhardt D."/>
            <person name="Oertli M."/>
            <person name="Naumann U."/>
            <person name="Petersen F."/>
            <person name="Wong J."/>
        </authorList>
    </citation>
    <scope>NUCLEOTIDE SEQUENCE</scope>
    <source>
        <strain evidence="3">GSM-AAB239-AS_SAM_17_03QT</strain>
    </source>
</reference>
<keyword evidence="1" id="KW-1133">Transmembrane helix</keyword>
<dbReference type="PANTHER" id="PTHR35410:SF2">
    <property type="entry name" value="OS02G0640200 PROTEIN"/>
    <property type="match status" value="1"/>
</dbReference>
<feature type="transmembrane region" description="Helical" evidence="1">
    <location>
        <begin position="56"/>
        <end position="79"/>
    </location>
</feature>
<keyword evidence="4" id="KW-1185">Reference proteome</keyword>
<organism evidence="3 4">
    <name type="scientific">Iris pallida</name>
    <name type="common">Sweet iris</name>
    <dbReference type="NCBI Taxonomy" id="29817"/>
    <lineage>
        <taxon>Eukaryota</taxon>
        <taxon>Viridiplantae</taxon>
        <taxon>Streptophyta</taxon>
        <taxon>Embryophyta</taxon>
        <taxon>Tracheophyta</taxon>
        <taxon>Spermatophyta</taxon>
        <taxon>Magnoliopsida</taxon>
        <taxon>Liliopsida</taxon>
        <taxon>Asparagales</taxon>
        <taxon>Iridaceae</taxon>
        <taxon>Iridoideae</taxon>
        <taxon>Irideae</taxon>
        <taxon>Iris</taxon>
    </lineage>
</organism>
<dbReference type="Proteomes" id="UP001140949">
    <property type="component" value="Unassembled WGS sequence"/>
</dbReference>
<accession>A0AAX6HJG6</accession>
<sequence>MLTGHAFDLRESGEPSELLLEDSVSEIDEDVKVSQKILYAASFEELARSHVHCDTIIWVLISLLLVLAWGVGLIMLLYLPIRRYVLQKDISSRKLYVTPTEIVYKVSRPSFLPFLGYTKIEKHIPLNLIISIIVEQGCLQSLYGIHTLRIESIAHGKASPVDELQVQAVSNPELLRKVIVTEAARSIRDAGNWKRRMSFSEVVATPTRMRSQTEVLPVGRMQSPSRKVAASPRLALFGSGGVVPADVFLNKLEEVKQSVAKLEALVGAQRR</sequence>
<name>A0AAX6HJG6_IRIPA</name>
<keyword evidence="1" id="KW-0812">Transmembrane</keyword>
<feature type="domain" description="DUF7642" evidence="2">
    <location>
        <begin position="88"/>
        <end position="186"/>
    </location>
</feature>
<comment type="caution">
    <text evidence="3">The sequence shown here is derived from an EMBL/GenBank/DDBJ whole genome shotgun (WGS) entry which is preliminary data.</text>
</comment>
<protein>
    <recommendedName>
        <fullName evidence="2">DUF7642 domain-containing protein</fullName>
    </recommendedName>
</protein>
<evidence type="ECO:0000256" key="1">
    <source>
        <dbReference type="SAM" id="Phobius"/>
    </source>
</evidence>
<dbReference type="Pfam" id="PF24649">
    <property type="entry name" value="DUF7642"/>
    <property type="match status" value="1"/>
</dbReference>
<dbReference type="InterPro" id="IPR056059">
    <property type="entry name" value="DUF7642"/>
</dbReference>
<evidence type="ECO:0000313" key="3">
    <source>
        <dbReference type="EMBL" id="KAJ6840848.1"/>
    </source>
</evidence>
<reference evidence="3" key="2">
    <citation type="submission" date="2023-04" db="EMBL/GenBank/DDBJ databases">
        <authorList>
            <person name="Bruccoleri R.E."/>
            <person name="Oakeley E.J."/>
            <person name="Faust A.-M."/>
            <person name="Dessus-Babus S."/>
            <person name="Altorfer M."/>
            <person name="Burckhardt D."/>
            <person name="Oertli M."/>
            <person name="Naumann U."/>
            <person name="Petersen F."/>
            <person name="Wong J."/>
        </authorList>
    </citation>
    <scope>NUCLEOTIDE SEQUENCE</scope>
    <source>
        <strain evidence="3">GSM-AAB239-AS_SAM_17_03QT</strain>
        <tissue evidence="3">Leaf</tissue>
    </source>
</reference>
<gene>
    <name evidence="3" type="ORF">M6B38_118965</name>
</gene>
<evidence type="ECO:0000259" key="2">
    <source>
        <dbReference type="Pfam" id="PF24649"/>
    </source>
</evidence>
<dbReference type="EMBL" id="JANAVB010009198">
    <property type="protein sequence ID" value="KAJ6840848.1"/>
    <property type="molecule type" value="Genomic_DNA"/>
</dbReference>
<evidence type="ECO:0000313" key="4">
    <source>
        <dbReference type="Proteomes" id="UP001140949"/>
    </source>
</evidence>
<proteinExistence type="predicted"/>
<keyword evidence="1" id="KW-0472">Membrane</keyword>